<evidence type="ECO:0000313" key="2">
    <source>
        <dbReference type="Proteomes" id="UP000050741"/>
    </source>
</evidence>
<reference evidence="2" key="1">
    <citation type="submission" date="2014-05" db="EMBL/GenBank/DDBJ databases">
        <title>The genome and life-stage specific transcriptomes of Globodera pallida elucidate key aspects of plant parasitism by a cyst nematode.</title>
        <authorList>
            <person name="Cotton J.A."/>
            <person name="Lilley C.J."/>
            <person name="Jones L.M."/>
            <person name="Kikuchi T."/>
            <person name="Reid A.J."/>
            <person name="Thorpe P."/>
            <person name="Tsai I.J."/>
            <person name="Beasley H."/>
            <person name="Blok V."/>
            <person name="Cock P.J.A."/>
            <person name="Van den Akker S.E."/>
            <person name="Holroyd N."/>
            <person name="Hunt M."/>
            <person name="Mantelin S."/>
            <person name="Naghra H."/>
            <person name="Pain A."/>
            <person name="Palomares-Rius J.E."/>
            <person name="Zarowiecki M."/>
            <person name="Berriman M."/>
            <person name="Jones J.T."/>
            <person name="Urwin P.E."/>
        </authorList>
    </citation>
    <scope>NUCLEOTIDE SEQUENCE [LARGE SCALE GENOMIC DNA]</scope>
    <source>
        <strain evidence="2">Lindley</strain>
    </source>
</reference>
<evidence type="ECO:0000313" key="3">
    <source>
        <dbReference type="WBParaSite" id="GPLIN_000622900"/>
    </source>
</evidence>
<evidence type="ECO:0000256" key="1">
    <source>
        <dbReference type="SAM" id="MobiDB-lite"/>
    </source>
</evidence>
<sequence>MGIQFACGVMHALVLHHGAGRGRRRWRWRWRLLFSSTPVQTRDQGMHTRDVTESVELSQKVPQNWPSKTANPFERQNQQQRRHNSVIKVPHVAADRLIG</sequence>
<protein>
    <submittedName>
        <fullName evidence="3">Secreted protein</fullName>
    </submittedName>
</protein>
<dbReference type="PROSITE" id="PS00626">
    <property type="entry name" value="RCC1_2"/>
    <property type="match status" value="1"/>
</dbReference>
<dbReference type="WBParaSite" id="GPLIN_000622900">
    <property type="protein sequence ID" value="GPLIN_000622900"/>
    <property type="gene ID" value="GPLIN_000622900"/>
</dbReference>
<dbReference type="AlphaFoldDB" id="A0A183C037"/>
<dbReference type="InterPro" id="IPR000408">
    <property type="entry name" value="Reg_chr_condens"/>
</dbReference>
<organism evidence="2 3">
    <name type="scientific">Globodera pallida</name>
    <name type="common">Potato cyst nematode worm</name>
    <name type="synonym">Heterodera pallida</name>
    <dbReference type="NCBI Taxonomy" id="36090"/>
    <lineage>
        <taxon>Eukaryota</taxon>
        <taxon>Metazoa</taxon>
        <taxon>Ecdysozoa</taxon>
        <taxon>Nematoda</taxon>
        <taxon>Chromadorea</taxon>
        <taxon>Rhabditida</taxon>
        <taxon>Tylenchina</taxon>
        <taxon>Tylenchomorpha</taxon>
        <taxon>Tylenchoidea</taxon>
        <taxon>Heteroderidae</taxon>
        <taxon>Heteroderinae</taxon>
        <taxon>Globodera</taxon>
    </lineage>
</organism>
<name>A0A183C037_GLOPA</name>
<feature type="compositionally biased region" description="Polar residues" evidence="1">
    <location>
        <begin position="55"/>
        <end position="79"/>
    </location>
</feature>
<dbReference type="Proteomes" id="UP000050741">
    <property type="component" value="Unassembled WGS sequence"/>
</dbReference>
<keyword evidence="2" id="KW-1185">Reference proteome</keyword>
<reference evidence="3" key="2">
    <citation type="submission" date="2016-06" db="UniProtKB">
        <authorList>
            <consortium name="WormBaseParasite"/>
        </authorList>
    </citation>
    <scope>IDENTIFICATION</scope>
</reference>
<feature type="region of interest" description="Disordered" evidence="1">
    <location>
        <begin position="55"/>
        <end position="86"/>
    </location>
</feature>
<accession>A0A183C037</accession>
<proteinExistence type="predicted"/>